<accession>A0A2L0HCF4</accession>
<reference evidence="1 2" key="1">
    <citation type="submission" date="2017-10" db="EMBL/GenBank/DDBJ databases">
        <title>Analysis of the genome sequences of Rhizobium populations associated to common bean (phaseolus vulgaris).</title>
        <authorList>
            <person name="Bustos P."/>
            <person name="Santamaria R.I."/>
            <person name="Miranda-Sanchez F."/>
            <person name="Perez-Carrascal O."/>
            <person name="Juarez S."/>
            <person name="Lozano L."/>
            <person name="Martinez-Flores I."/>
            <person name="Vinuesa P."/>
            <person name="Martinez-Romero E."/>
            <person name="Cevallos M.A."/>
            <person name="Romero D."/>
            <person name="Davila G."/>
            <person name="Gonzalez V."/>
        </authorList>
    </citation>
    <scope>NUCLEOTIDE SEQUENCE [LARGE SCALE GENOMIC DNA]</scope>
    <source>
        <strain evidence="1 2">NXT3</strain>
        <plasmid evidence="2">Plasmid psfrenxt3b</plasmid>
    </source>
</reference>
<evidence type="ECO:0000313" key="1">
    <source>
        <dbReference type="EMBL" id="AUX79146.1"/>
    </source>
</evidence>
<protein>
    <submittedName>
        <fullName evidence="1">Uncharacterized protein</fullName>
    </submittedName>
</protein>
<sequence length="64" mass="7202">MRLRFTIVAAHLNSNPRARSLLLSWQQWGLFLFFLKGCLTDKIGPLSAVSRQLAMANTCHPMTA</sequence>
<geneLocation type="plasmid" evidence="2">
    <name>psfrenxt3b</name>
</geneLocation>
<name>A0A2L0HCF4_RHIFR</name>
<dbReference type="Proteomes" id="UP000239340">
    <property type="component" value="Plasmid pSfreNXT3b"/>
</dbReference>
<proteinExistence type="predicted"/>
<keyword evidence="1" id="KW-0614">Plasmid</keyword>
<dbReference type="EMBL" id="CP024309">
    <property type="protein sequence ID" value="AUX79146.1"/>
    <property type="molecule type" value="Genomic_DNA"/>
</dbReference>
<organism evidence="1 2">
    <name type="scientific">Rhizobium fredii</name>
    <name type="common">Sinorhizobium fredii</name>
    <dbReference type="NCBI Taxonomy" id="380"/>
    <lineage>
        <taxon>Bacteria</taxon>
        <taxon>Pseudomonadati</taxon>
        <taxon>Pseudomonadota</taxon>
        <taxon>Alphaproteobacteria</taxon>
        <taxon>Hyphomicrobiales</taxon>
        <taxon>Rhizobiaceae</taxon>
        <taxon>Sinorhizobium/Ensifer group</taxon>
        <taxon>Sinorhizobium</taxon>
    </lineage>
</organism>
<gene>
    <name evidence="1" type="ORF">NXT3_PB00495</name>
</gene>
<evidence type="ECO:0000313" key="2">
    <source>
        <dbReference type="Proteomes" id="UP000239340"/>
    </source>
</evidence>
<dbReference type="AlphaFoldDB" id="A0A2L0HCF4"/>